<proteinExistence type="predicted"/>
<evidence type="ECO:0000313" key="2">
    <source>
        <dbReference type="Proteomes" id="UP000008311"/>
    </source>
</evidence>
<organism evidence="1 2">
    <name type="scientific">Ricinus communis</name>
    <name type="common">Castor bean</name>
    <dbReference type="NCBI Taxonomy" id="3988"/>
    <lineage>
        <taxon>Eukaryota</taxon>
        <taxon>Viridiplantae</taxon>
        <taxon>Streptophyta</taxon>
        <taxon>Embryophyta</taxon>
        <taxon>Tracheophyta</taxon>
        <taxon>Spermatophyta</taxon>
        <taxon>Magnoliopsida</taxon>
        <taxon>eudicotyledons</taxon>
        <taxon>Gunneridae</taxon>
        <taxon>Pentapetalae</taxon>
        <taxon>rosids</taxon>
        <taxon>fabids</taxon>
        <taxon>Malpighiales</taxon>
        <taxon>Euphorbiaceae</taxon>
        <taxon>Acalyphoideae</taxon>
        <taxon>Acalypheae</taxon>
        <taxon>Ricinus</taxon>
    </lineage>
</organism>
<dbReference type="AlphaFoldDB" id="B9THA4"/>
<evidence type="ECO:0000313" key="1">
    <source>
        <dbReference type="EMBL" id="EEF24760.1"/>
    </source>
</evidence>
<sequence length="137" mass="14649">MNWGVPVVSVRFEMFVSEVPPGIEMPFGFAMISAAVLPKISSGPASTEAYCDPVDVTCARIVDAVRPARFGFAPTWPPMSDVPAIGLLLKIRPSGPDESVWNCETESPCAFGAAMLITGAKYITTTMTDAVARIHNE</sequence>
<dbReference type="InParanoid" id="B9THA4"/>
<protein>
    <submittedName>
        <fullName evidence="1">Uncharacterized protein</fullName>
    </submittedName>
</protein>
<dbReference type="EMBL" id="EQ981355">
    <property type="protein sequence ID" value="EEF24760.1"/>
    <property type="molecule type" value="Genomic_DNA"/>
</dbReference>
<name>B9THA4_RICCO</name>
<keyword evidence="2" id="KW-1185">Reference proteome</keyword>
<accession>B9THA4</accession>
<dbReference type="Proteomes" id="UP000008311">
    <property type="component" value="Unassembled WGS sequence"/>
</dbReference>
<gene>
    <name evidence="1" type="ORF">RCOM_1857950</name>
</gene>
<reference evidence="2" key="1">
    <citation type="journal article" date="2010" name="Nat. Biotechnol.">
        <title>Draft genome sequence of the oilseed species Ricinus communis.</title>
        <authorList>
            <person name="Chan A.P."/>
            <person name="Crabtree J."/>
            <person name="Zhao Q."/>
            <person name="Lorenzi H."/>
            <person name="Orvis J."/>
            <person name="Puiu D."/>
            <person name="Melake-Berhan A."/>
            <person name="Jones K.M."/>
            <person name="Redman J."/>
            <person name="Chen G."/>
            <person name="Cahoon E.B."/>
            <person name="Gedil M."/>
            <person name="Stanke M."/>
            <person name="Haas B.J."/>
            <person name="Wortman J.R."/>
            <person name="Fraser-Liggett C.M."/>
            <person name="Ravel J."/>
            <person name="Rabinowicz P.D."/>
        </authorList>
    </citation>
    <scope>NUCLEOTIDE SEQUENCE [LARGE SCALE GENOMIC DNA]</scope>
    <source>
        <strain evidence="2">cv. Hale</strain>
    </source>
</reference>